<dbReference type="InterPro" id="IPR034104">
    <property type="entry name" value="Lsm1"/>
</dbReference>
<dbReference type="EMBL" id="SJOL01009412">
    <property type="protein sequence ID" value="TGZ57684.1"/>
    <property type="molecule type" value="Genomic_DNA"/>
</dbReference>
<protein>
    <recommendedName>
        <fullName evidence="6">U6 snRNA-associated Sm-like protein LSm1</fullName>
    </recommendedName>
</protein>
<keyword evidence="4 6" id="KW-0694">RNA-binding</keyword>
<sequence>MICCCVRIFNQSEPPRRWTGPLLTNQIWTSYSSITMHQRNYPGSASLFHDLGKKMMVYLHGGRVYFGFLRIIDQFGNVVLHQAFERIHVDKKFCDIPQGILMIRGENIILIGEVDENCNTEEQLELVSEKEIYALQAERTAARKALSKRRAQLFAARGLGLPDPSDLLFDDT</sequence>
<dbReference type="AlphaFoldDB" id="A0A4V3SCP8"/>
<evidence type="ECO:0000256" key="5">
    <source>
        <dbReference type="ARBA" id="ARBA00023274"/>
    </source>
</evidence>
<dbReference type="PANTHER" id="PTHR15588:SF8">
    <property type="entry name" value="U6 SNRNA-ASSOCIATED SM-LIKE PROTEIN LSM1"/>
    <property type="match status" value="1"/>
</dbReference>
<reference evidence="8 9" key="1">
    <citation type="journal article" date="2019" name="BMC Genomics">
        <title>New insights from Opisthorchis felineus genome: update on genomics of the epidemiologically important liver flukes.</title>
        <authorList>
            <person name="Ershov N.I."/>
            <person name="Mordvinov V.A."/>
            <person name="Prokhortchouk E.B."/>
            <person name="Pakharukova M.Y."/>
            <person name="Gunbin K.V."/>
            <person name="Ustyantsev K."/>
            <person name="Genaev M.A."/>
            <person name="Blinov A.G."/>
            <person name="Mazur A."/>
            <person name="Boulygina E."/>
            <person name="Tsygankova S."/>
            <person name="Khrameeva E."/>
            <person name="Chekanov N."/>
            <person name="Fan G."/>
            <person name="Xiao A."/>
            <person name="Zhang H."/>
            <person name="Xu X."/>
            <person name="Yang H."/>
            <person name="Solovyev V."/>
            <person name="Lee S.M."/>
            <person name="Liu X."/>
            <person name="Afonnikov D.A."/>
            <person name="Skryabin K.G."/>
        </authorList>
    </citation>
    <scope>NUCLEOTIDE SEQUENCE [LARGE SCALE GENOMIC DNA]</scope>
    <source>
        <strain evidence="8">AK-0245</strain>
        <tissue evidence="8">Whole organism</tissue>
    </source>
</reference>
<feature type="domain" description="Sm" evidence="7">
    <location>
        <begin position="42"/>
        <end position="117"/>
    </location>
</feature>
<dbReference type="GO" id="GO:0006397">
    <property type="term" value="P:mRNA processing"/>
    <property type="evidence" value="ECO:0007669"/>
    <property type="project" value="UniProtKB-UniRule"/>
</dbReference>
<dbReference type="GO" id="GO:1990726">
    <property type="term" value="C:Lsm1-7-Pat1 complex"/>
    <property type="evidence" value="ECO:0007669"/>
    <property type="project" value="TreeGrafter"/>
</dbReference>
<comment type="subcellular location">
    <subcellularLocation>
        <location evidence="6">Cytoplasm</location>
    </subcellularLocation>
    <subcellularLocation>
        <location evidence="6">Cytoplasm</location>
        <location evidence="6">P-body</location>
    </subcellularLocation>
</comment>
<dbReference type="CDD" id="cd01728">
    <property type="entry name" value="LSm1"/>
    <property type="match status" value="1"/>
</dbReference>
<dbReference type="GO" id="GO:0000290">
    <property type="term" value="P:deadenylation-dependent decapping of nuclear-transcribed mRNA"/>
    <property type="evidence" value="ECO:0007669"/>
    <property type="project" value="TreeGrafter"/>
</dbReference>
<dbReference type="PANTHER" id="PTHR15588">
    <property type="entry name" value="LSM1"/>
    <property type="match status" value="1"/>
</dbReference>
<dbReference type="InterPro" id="IPR010920">
    <property type="entry name" value="LSM_dom_sf"/>
</dbReference>
<dbReference type="GO" id="GO:0003729">
    <property type="term" value="F:mRNA binding"/>
    <property type="evidence" value="ECO:0007669"/>
    <property type="project" value="TreeGrafter"/>
</dbReference>
<dbReference type="STRING" id="147828.A0A4V3SCP8"/>
<keyword evidence="5 6" id="KW-0687">Ribonucleoprotein</keyword>
<dbReference type="OrthoDB" id="422364at2759"/>
<name>A0A4V3SCP8_OPIFE</name>
<dbReference type="Pfam" id="PF01423">
    <property type="entry name" value="LSM"/>
    <property type="match status" value="1"/>
</dbReference>
<organism evidence="8 9">
    <name type="scientific">Opisthorchis felineus</name>
    <dbReference type="NCBI Taxonomy" id="147828"/>
    <lineage>
        <taxon>Eukaryota</taxon>
        <taxon>Metazoa</taxon>
        <taxon>Spiralia</taxon>
        <taxon>Lophotrochozoa</taxon>
        <taxon>Platyhelminthes</taxon>
        <taxon>Trematoda</taxon>
        <taxon>Digenea</taxon>
        <taxon>Opisthorchiida</taxon>
        <taxon>Opisthorchiata</taxon>
        <taxon>Opisthorchiidae</taxon>
        <taxon>Opisthorchis</taxon>
    </lineage>
</organism>
<comment type="subunit">
    <text evidence="6">LSm subunits form a heteromer with a donut shape.</text>
</comment>
<evidence type="ECO:0000256" key="2">
    <source>
        <dbReference type="ARBA" id="ARBA00022490"/>
    </source>
</evidence>
<keyword evidence="3 6" id="KW-0507">mRNA processing</keyword>
<comment type="similarity">
    <text evidence="1 6">Belongs to the snRNP Sm proteins family.</text>
</comment>
<dbReference type="Gene3D" id="2.30.30.100">
    <property type="match status" value="1"/>
</dbReference>
<evidence type="ECO:0000256" key="6">
    <source>
        <dbReference type="RuleBase" id="RU365047"/>
    </source>
</evidence>
<dbReference type="GO" id="GO:1990904">
    <property type="term" value="C:ribonucleoprotein complex"/>
    <property type="evidence" value="ECO:0007669"/>
    <property type="project" value="UniProtKB-KW"/>
</dbReference>
<dbReference type="Proteomes" id="UP000308267">
    <property type="component" value="Unassembled WGS sequence"/>
</dbReference>
<keyword evidence="9" id="KW-1185">Reference proteome</keyword>
<evidence type="ECO:0000256" key="3">
    <source>
        <dbReference type="ARBA" id="ARBA00022664"/>
    </source>
</evidence>
<dbReference type="GO" id="GO:0000932">
    <property type="term" value="C:P-body"/>
    <property type="evidence" value="ECO:0007669"/>
    <property type="project" value="UniProtKB-SubCell"/>
</dbReference>
<evidence type="ECO:0000256" key="1">
    <source>
        <dbReference type="ARBA" id="ARBA00006850"/>
    </source>
</evidence>
<evidence type="ECO:0000313" key="8">
    <source>
        <dbReference type="EMBL" id="TGZ57684.1"/>
    </source>
</evidence>
<proteinExistence type="inferred from homology"/>
<keyword evidence="2 6" id="KW-0963">Cytoplasm</keyword>
<comment type="caution">
    <text evidence="8">The sequence shown here is derived from an EMBL/GenBank/DDBJ whole genome shotgun (WGS) entry which is preliminary data.</text>
</comment>
<evidence type="ECO:0000256" key="4">
    <source>
        <dbReference type="ARBA" id="ARBA00022884"/>
    </source>
</evidence>
<dbReference type="SMART" id="SM00651">
    <property type="entry name" value="Sm"/>
    <property type="match status" value="1"/>
</dbReference>
<dbReference type="PROSITE" id="PS52002">
    <property type="entry name" value="SM"/>
    <property type="match status" value="1"/>
</dbReference>
<accession>A0A4V3SCP8</accession>
<comment type="function">
    <text evidence="6">Probably involved with other LSm subunits in the general process of degradation of mRNAs.</text>
</comment>
<dbReference type="SUPFAM" id="SSF50182">
    <property type="entry name" value="Sm-like ribonucleoproteins"/>
    <property type="match status" value="1"/>
</dbReference>
<gene>
    <name evidence="6" type="primary">LSM1</name>
    <name evidence="8" type="ORF">CRM22_009891</name>
</gene>
<dbReference type="InterPro" id="IPR001163">
    <property type="entry name" value="Sm_dom_euk/arc"/>
</dbReference>
<dbReference type="InterPro" id="IPR044642">
    <property type="entry name" value="PTHR15588"/>
</dbReference>
<evidence type="ECO:0000259" key="7">
    <source>
        <dbReference type="PROSITE" id="PS52002"/>
    </source>
</evidence>
<dbReference type="InterPro" id="IPR047575">
    <property type="entry name" value="Sm"/>
</dbReference>
<evidence type="ECO:0000313" key="9">
    <source>
        <dbReference type="Proteomes" id="UP000308267"/>
    </source>
</evidence>